<name>A0A2K3JQE0_TRIPR</name>
<comment type="caution">
    <text evidence="2">The sequence shown here is derived from an EMBL/GenBank/DDBJ whole genome shotgun (WGS) entry which is preliminary data.</text>
</comment>
<organism evidence="2 4">
    <name type="scientific">Trifolium pratense</name>
    <name type="common">Red clover</name>
    <dbReference type="NCBI Taxonomy" id="57577"/>
    <lineage>
        <taxon>Eukaryota</taxon>
        <taxon>Viridiplantae</taxon>
        <taxon>Streptophyta</taxon>
        <taxon>Embryophyta</taxon>
        <taxon>Tracheophyta</taxon>
        <taxon>Spermatophyta</taxon>
        <taxon>Magnoliopsida</taxon>
        <taxon>eudicotyledons</taxon>
        <taxon>Gunneridae</taxon>
        <taxon>Pentapetalae</taxon>
        <taxon>rosids</taxon>
        <taxon>fabids</taxon>
        <taxon>Fabales</taxon>
        <taxon>Fabaceae</taxon>
        <taxon>Papilionoideae</taxon>
        <taxon>50 kb inversion clade</taxon>
        <taxon>NPAAA clade</taxon>
        <taxon>Hologalegina</taxon>
        <taxon>IRL clade</taxon>
        <taxon>Trifolieae</taxon>
        <taxon>Trifolium</taxon>
    </lineage>
</organism>
<protein>
    <submittedName>
        <fullName evidence="2">Uncharacterized protein</fullName>
    </submittedName>
</protein>
<evidence type="ECO:0000313" key="2">
    <source>
        <dbReference type="EMBL" id="PNX56244.1"/>
    </source>
</evidence>
<reference evidence="2 4" key="2">
    <citation type="journal article" date="2017" name="Front. Plant Sci.">
        <title>Gene Classification and Mining of Molecular Markers Useful in Red Clover (Trifolium pratense) Breeding.</title>
        <authorList>
            <person name="Istvanek J."/>
            <person name="Dluhosova J."/>
            <person name="Dluhos P."/>
            <person name="Patkova L."/>
            <person name="Nedelnik J."/>
            <person name="Repkova J."/>
        </authorList>
    </citation>
    <scope>NUCLEOTIDE SEQUENCE [LARGE SCALE GENOMIC DNA]</scope>
    <source>
        <strain evidence="4">cv. Tatra</strain>
        <tissue evidence="2">Young leaves</tissue>
    </source>
</reference>
<dbReference type="Proteomes" id="UP000236291">
    <property type="component" value="Unassembled WGS sequence"/>
</dbReference>
<proteinExistence type="predicted"/>
<accession>A0A2K3JQE0</accession>
<evidence type="ECO:0000313" key="4">
    <source>
        <dbReference type="Proteomes" id="UP000236291"/>
    </source>
</evidence>
<dbReference type="AlphaFoldDB" id="A0A2K3JQE0"/>
<sequence length="26" mass="3117">RKERYDGANRQQEHVHGVEAVPAWRK</sequence>
<feature type="region of interest" description="Disordered" evidence="1">
    <location>
        <begin position="1"/>
        <end position="26"/>
    </location>
</feature>
<reference evidence="2 4" key="1">
    <citation type="journal article" date="2014" name="Am. J. Bot.">
        <title>Genome assembly and annotation for red clover (Trifolium pratense; Fabaceae).</title>
        <authorList>
            <person name="Istvanek J."/>
            <person name="Jaros M."/>
            <person name="Krenek A."/>
            <person name="Repkova J."/>
        </authorList>
    </citation>
    <scope>NUCLEOTIDE SEQUENCE [LARGE SCALE GENOMIC DNA]</scope>
    <source>
        <strain evidence="4">cv. Tatra</strain>
        <tissue evidence="2">Young leaves</tissue>
    </source>
</reference>
<evidence type="ECO:0000256" key="1">
    <source>
        <dbReference type="SAM" id="MobiDB-lite"/>
    </source>
</evidence>
<evidence type="ECO:0000313" key="3">
    <source>
        <dbReference type="EMBL" id="PNX58327.1"/>
    </source>
</evidence>
<feature type="non-terminal residue" evidence="2">
    <location>
        <position position="1"/>
    </location>
</feature>
<dbReference type="EMBL" id="ASHM01078353">
    <property type="protein sequence ID" value="PNX58327.1"/>
    <property type="molecule type" value="Genomic_DNA"/>
</dbReference>
<gene>
    <name evidence="2" type="ORF">L195_g049781</name>
    <name evidence="3" type="ORF">L195_g050854</name>
</gene>
<feature type="compositionally biased region" description="Basic and acidic residues" evidence="1">
    <location>
        <begin position="1"/>
        <end position="17"/>
    </location>
</feature>
<dbReference type="EMBL" id="ASHM01074139">
    <property type="protein sequence ID" value="PNX56244.1"/>
    <property type="molecule type" value="Genomic_DNA"/>
</dbReference>